<organism evidence="2 3">
    <name type="scientific">Cellulomonas chitinilytica</name>
    <dbReference type="NCBI Taxonomy" id="398759"/>
    <lineage>
        <taxon>Bacteria</taxon>
        <taxon>Bacillati</taxon>
        <taxon>Actinomycetota</taxon>
        <taxon>Actinomycetes</taxon>
        <taxon>Micrococcales</taxon>
        <taxon>Cellulomonadaceae</taxon>
        <taxon>Cellulomonas</taxon>
    </lineage>
</organism>
<sequence length="249" mass="25837">MRAEWAAARPDPGAGAAVGVAPGEALSLDVAGVLVLPEPTAVLADAAPGEHWDAVHYLVRVRESGAVPLVGWDHVAASVGAPVERVHAYVDRLREVHGRPDVWRRVVPGARELLLAAAAAGVPVAAVSNTVRPMTVEILAAAGLSGDPADGRIPVERTFDSSVLGLAKPDPRVFRRVSAELGRPLDKVVHVGDSLDEDVRGAQGAGAVAVHLTPFGGCADVTHDHVPGLRGIDPTDLRRHLQPLSEGAS</sequence>
<accession>A0A919P385</accession>
<protein>
    <recommendedName>
        <fullName evidence="4">HAD family hydrolase</fullName>
    </recommendedName>
</protein>
<keyword evidence="3" id="KW-1185">Reference proteome</keyword>
<dbReference type="AlphaFoldDB" id="A0A919P385"/>
<dbReference type="SFLD" id="SFLDS00003">
    <property type="entry name" value="Haloacid_Dehalogenase"/>
    <property type="match status" value="1"/>
</dbReference>
<dbReference type="PANTHER" id="PTHR43316:SF3">
    <property type="entry name" value="HALOACID DEHALOGENASE, TYPE II (AFU_ORTHOLOGUE AFUA_2G07750)-RELATED"/>
    <property type="match status" value="1"/>
</dbReference>
<proteinExistence type="predicted"/>
<dbReference type="InterPro" id="IPR036412">
    <property type="entry name" value="HAD-like_sf"/>
</dbReference>
<dbReference type="PANTHER" id="PTHR43316">
    <property type="entry name" value="HYDROLASE, HALOACID DELAHOGENASE-RELATED"/>
    <property type="match status" value="1"/>
</dbReference>
<dbReference type="Proteomes" id="UP000632740">
    <property type="component" value="Unassembled WGS sequence"/>
</dbReference>
<keyword evidence="1" id="KW-0378">Hydrolase</keyword>
<comment type="caution">
    <text evidence="2">The sequence shown here is derived from an EMBL/GenBank/DDBJ whole genome shotgun (WGS) entry which is preliminary data.</text>
</comment>
<evidence type="ECO:0000313" key="3">
    <source>
        <dbReference type="Proteomes" id="UP000632740"/>
    </source>
</evidence>
<dbReference type="Pfam" id="PF00702">
    <property type="entry name" value="Hydrolase"/>
    <property type="match status" value="1"/>
</dbReference>
<evidence type="ECO:0008006" key="4">
    <source>
        <dbReference type="Google" id="ProtNLM"/>
    </source>
</evidence>
<evidence type="ECO:0000313" key="2">
    <source>
        <dbReference type="EMBL" id="GIG20614.1"/>
    </source>
</evidence>
<evidence type="ECO:0000256" key="1">
    <source>
        <dbReference type="ARBA" id="ARBA00022801"/>
    </source>
</evidence>
<dbReference type="InterPro" id="IPR023214">
    <property type="entry name" value="HAD_sf"/>
</dbReference>
<gene>
    <name evidence="2" type="ORF">Cch01nite_13380</name>
</gene>
<reference evidence="2" key="1">
    <citation type="submission" date="2021-01" db="EMBL/GenBank/DDBJ databases">
        <title>Whole genome shotgun sequence of Cellulomonas chitinilytica NBRC 110799.</title>
        <authorList>
            <person name="Komaki H."/>
            <person name="Tamura T."/>
        </authorList>
    </citation>
    <scope>NUCLEOTIDE SEQUENCE</scope>
    <source>
        <strain evidence="2">NBRC 110799</strain>
    </source>
</reference>
<dbReference type="RefSeq" id="WP_203750309.1">
    <property type="nucleotide sequence ID" value="NZ_BONK01000004.1"/>
</dbReference>
<dbReference type="InterPro" id="IPR051540">
    <property type="entry name" value="S-2-haloacid_dehalogenase"/>
</dbReference>
<dbReference type="SUPFAM" id="SSF56784">
    <property type="entry name" value="HAD-like"/>
    <property type="match status" value="1"/>
</dbReference>
<dbReference type="Gene3D" id="3.40.50.1000">
    <property type="entry name" value="HAD superfamily/HAD-like"/>
    <property type="match status" value="1"/>
</dbReference>
<dbReference type="GO" id="GO:0016787">
    <property type="term" value="F:hydrolase activity"/>
    <property type="evidence" value="ECO:0007669"/>
    <property type="project" value="UniProtKB-KW"/>
</dbReference>
<dbReference type="SFLD" id="SFLDG01129">
    <property type="entry name" value="C1.5:_HAD__Beta-PGM__Phosphata"/>
    <property type="match status" value="1"/>
</dbReference>
<dbReference type="EMBL" id="BONK01000004">
    <property type="protein sequence ID" value="GIG20614.1"/>
    <property type="molecule type" value="Genomic_DNA"/>
</dbReference>
<name>A0A919P385_9CELL</name>